<keyword evidence="7" id="KW-0418">Kinase</keyword>
<keyword evidence="6 11" id="KW-0547">Nucleotide-binding</keyword>
<evidence type="ECO:0000256" key="6">
    <source>
        <dbReference type="ARBA" id="ARBA00022741"/>
    </source>
</evidence>
<evidence type="ECO:0000256" key="11">
    <source>
        <dbReference type="PROSITE-ProRule" id="PRU10141"/>
    </source>
</evidence>
<keyword evidence="4" id="KW-0808">Transferase</keyword>
<evidence type="ECO:0000256" key="12">
    <source>
        <dbReference type="RuleBase" id="RU000304"/>
    </source>
</evidence>
<feature type="binding site" evidence="11">
    <location>
        <position position="141"/>
    </location>
    <ligand>
        <name>ATP</name>
        <dbReference type="ChEBI" id="CHEBI:30616"/>
    </ligand>
</feature>
<keyword evidence="16" id="KW-1185">Reference proteome</keyword>
<dbReference type="FunFam" id="3.30.200.20:FF:000101">
    <property type="entry name" value="CDPK-related kinase 1"/>
    <property type="match status" value="1"/>
</dbReference>
<keyword evidence="5" id="KW-0677">Repeat</keyword>
<dbReference type="Proteomes" id="UP001152484">
    <property type="component" value="Unassembled WGS sequence"/>
</dbReference>
<accession>A0A9P0ZP43</accession>
<feature type="domain" description="Protein kinase" evidence="14">
    <location>
        <begin position="111"/>
        <end position="329"/>
    </location>
</feature>
<dbReference type="InterPro" id="IPR017441">
    <property type="entry name" value="Protein_kinase_ATP_BS"/>
</dbReference>
<evidence type="ECO:0000256" key="4">
    <source>
        <dbReference type="ARBA" id="ARBA00022679"/>
    </source>
</evidence>
<dbReference type="PROSITE" id="PS50011">
    <property type="entry name" value="PROTEIN_KINASE_DOM"/>
    <property type="match status" value="1"/>
</dbReference>
<dbReference type="PROSITE" id="PS00107">
    <property type="entry name" value="PROTEIN_KINASE_ATP"/>
    <property type="match status" value="1"/>
</dbReference>
<reference evidence="15" key="1">
    <citation type="submission" date="2022-07" db="EMBL/GenBank/DDBJ databases">
        <authorList>
            <person name="Macas J."/>
            <person name="Novak P."/>
            <person name="Neumann P."/>
        </authorList>
    </citation>
    <scope>NUCLEOTIDE SEQUENCE</scope>
</reference>
<comment type="similarity">
    <text evidence="1">Belongs to the protein kinase superfamily. CAMK Ser/Thr protein kinase family. CaMK subfamily.</text>
</comment>
<evidence type="ECO:0000256" key="5">
    <source>
        <dbReference type="ARBA" id="ARBA00022737"/>
    </source>
</evidence>
<proteinExistence type="inferred from homology"/>
<dbReference type="SMART" id="SM00220">
    <property type="entry name" value="S_TKc"/>
    <property type="match status" value="1"/>
</dbReference>
<dbReference type="FunFam" id="1.10.510.10:FF:001294">
    <property type="entry name" value="CDPK-related kinase 3"/>
    <property type="match status" value="1"/>
</dbReference>
<keyword evidence="3 12" id="KW-0723">Serine/threonine-protein kinase</keyword>
<feature type="compositionally biased region" description="Polar residues" evidence="13">
    <location>
        <begin position="38"/>
        <end position="49"/>
    </location>
</feature>
<dbReference type="InterPro" id="IPR011009">
    <property type="entry name" value="Kinase-like_dom_sf"/>
</dbReference>
<evidence type="ECO:0000256" key="1">
    <source>
        <dbReference type="ARBA" id="ARBA00005354"/>
    </source>
</evidence>
<dbReference type="InterPro" id="IPR000719">
    <property type="entry name" value="Prot_kinase_dom"/>
</dbReference>
<dbReference type="EC" id="2.7.11.1" evidence="2"/>
<dbReference type="InterPro" id="IPR008271">
    <property type="entry name" value="Ser/Thr_kinase_AS"/>
</dbReference>
<comment type="catalytic activity">
    <reaction evidence="9">
        <text>L-threonyl-[protein] + ATP = O-phospho-L-threonyl-[protein] + ADP + H(+)</text>
        <dbReference type="Rhea" id="RHEA:46608"/>
        <dbReference type="Rhea" id="RHEA-COMP:11060"/>
        <dbReference type="Rhea" id="RHEA-COMP:11605"/>
        <dbReference type="ChEBI" id="CHEBI:15378"/>
        <dbReference type="ChEBI" id="CHEBI:30013"/>
        <dbReference type="ChEBI" id="CHEBI:30616"/>
        <dbReference type="ChEBI" id="CHEBI:61977"/>
        <dbReference type="ChEBI" id="CHEBI:456216"/>
        <dbReference type="EC" id="2.7.11.1"/>
    </reaction>
</comment>
<dbReference type="CDD" id="cd05117">
    <property type="entry name" value="STKc_CAMK"/>
    <property type="match status" value="1"/>
</dbReference>
<dbReference type="AlphaFoldDB" id="A0A9P0ZP43"/>
<feature type="region of interest" description="Disordered" evidence="13">
    <location>
        <begin position="38"/>
        <end position="57"/>
    </location>
</feature>
<gene>
    <name evidence="15" type="ORF">CEURO_LOCUS17061</name>
</gene>
<evidence type="ECO:0000256" key="13">
    <source>
        <dbReference type="SAM" id="MobiDB-lite"/>
    </source>
</evidence>
<keyword evidence="8 11" id="KW-0067">ATP-binding</keyword>
<evidence type="ECO:0000256" key="10">
    <source>
        <dbReference type="ARBA" id="ARBA00048679"/>
    </source>
</evidence>
<dbReference type="Pfam" id="PF00069">
    <property type="entry name" value="Pkinase"/>
    <property type="match status" value="1"/>
</dbReference>
<evidence type="ECO:0000256" key="8">
    <source>
        <dbReference type="ARBA" id="ARBA00022840"/>
    </source>
</evidence>
<feature type="region of interest" description="Disordered" evidence="13">
    <location>
        <begin position="67"/>
        <end position="92"/>
    </location>
</feature>
<evidence type="ECO:0000256" key="2">
    <source>
        <dbReference type="ARBA" id="ARBA00012513"/>
    </source>
</evidence>
<dbReference type="OrthoDB" id="40902at2759"/>
<evidence type="ECO:0000313" key="16">
    <source>
        <dbReference type="Proteomes" id="UP001152484"/>
    </source>
</evidence>
<dbReference type="InterPro" id="IPR050205">
    <property type="entry name" value="CDPK_Ser/Thr_kinases"/>
</dbReference>
<sequence>MLCIIGEMGICFSSKKVNGSNNCNTHPNTTNAALNIQKKTSRPESTTRATSRKQDVSHIFQFQHKSSNKGYAHQQPLINSTSRKSSRRQSGVIPCGKRTNFGYDKNFDKRYTLGKLLGHGQFGYTYVAIDKSAGDRVAVKKIEKNKMLLPIAVEDVKREVKILKALTGHENVVRFYNAFEDADYVYIVMELCEGGELLDRILSRKDSRYSEKDAAIVVRQMLKVAAKCHLHGMVHRDMKPENFLFKSPKPDSPLKATDFGLSDFITPGKKFQDIVGSAYYVAPEVLKRKSGPESDVWSIGVITYILLCGRRPFWDKTEDGIFKEASNRF</sequence>
<evidence type="ECO:0000256" key="7">
    <source>
        <dbReference type="ARBA" id="ARBA00022777"/>
    </source>
</evidence>
<evidence type="ECO:0000259" key="14">
    <source>
        <dbReference type="PROSITE" id="PS50011"/>
    </source>
</evidence>
<dbReference type="GO" id="GO:0004674">
    <property type="term" value="F:protein serine/threonine kinase activity"/>
    <property type="evidence" value="ECO:0007669"/>
    <property type="project" value="UniProtKB-KW"/>
</dbReference>
<dbReference type="PROSITE" id="PS00108">
    <property type="entry name" value="PROTEIN_KINASE_ST"/>
    <property type="match status" value="1"/>
</dbReference>
<comment type="caution">
    <text evidence="15">The sequence shown here is derived from an EMBL/GenBank/DDBJ whole genome shotgun (WGS) entry which is preliminary data.</text>
</comment>
<dbReference type="EMBL" id="CAMAPE010000048">
    <property type="protein sequence ID" value="CAH9105803.1"/>
    <property type="molecule type" value="Genomic_DNA"/>
</dbReference>
<dbReference type="GO" id="GO:0005524">
    <property type="term" value="F:ATP binding"/>
    <property type="evidence" value="ECO:0007669"/>
    <property type="project" value="UniProtKB-UniRule"/>
</dbReference>
<dbReference type="SUPFAM" id="SSF56112">
    <property type="entry name" value="Protein kinase-like (PK-like)"/>
    <property type="match status" value="1"/>
</dbReference>
<protein>
    <recommendedName>
        <fullName evidence="2">non-specific serine/threonine protein kinase</fullName>
        <ecNumber evidence="2">2.7.11.1</ecNumber>
    </recommendedName>
</protein>
<comment type="catalytic activity">
    <reaction evidence="10">
        <text>L-seryl-[protein] + ATP = O-phospho-L-seryl-[protein] + ADP + H(+)</text>
        <dbReference type="Rhea" id="RHEA:17989"/>
        <dbReference type="Rhea" id="RHEA-COMP:9863"/>
        <dbReference type="Rhea" id="RHEA-COMP:11604"/>
        <dbReference type="ChEBI" id="CHEBI:15378"/>
        <dbReference type="ChEBI" id="CHEBI:29999"/>
        <dbReference type="ChEBI" id="CHEBI:30616"/>
        <dbReference type="ChEBI" id="CHEBI:83421"/>
        <dbReference type="ChEBI" id="CHEBI:456216"/>
        <dbReference type="EC" id="2.7.11.1"/>
    </reaction>
</comment>
<evidence type="ECO:0000313" key="15">
    <source>
        <dbReference type="EMBL" id="CAH9105803.1"/>
    </source>
</evidence>
<dbReference type="Gene3D" id="1.10.510.10">
    <property type="entry name" value="Transferase(Phosphotransferase) domain 1"/>
    <property type="match status" value="1"/>
</dbReference>
<name>A0A9P0ZP43_CUSEU</name>
<evidence type="ECO:0000256" key="3">
    <source>
        <dbReference type="ARBA" id="ARBA00022527"/>
    </source>
</evidence>
<dbReference type="PANTHER" id="PTHR24349">
    <property type="entry name" value="SERINE/THREONINE-PROTEIN KINASE"/>
    <property type="match status" value="1"/>
</dbReference>
<organism evidence="15 16">
    <name type="scientific">Cuscuta europaea</name>
    <name type="common">European dodder</name>
    <dbReference type="NCBI Taxonomy" id="41803"/>
    <lineage>
        <taxon>Eukaryota</taxon>
        <taxon>Viridiplantae</taxon>
        <taxon>Streptophyta</taxon>
        <taxon>Embryophyta</taxon>
        <taxon>Tracheophyta</taxon>
        <taxon>Spermatophyta</taxon>
        <taxon>Magnoliopsida</taxon>
        <taxon>eudicotyledons</taxon>
        <taxon>Gunneridae</taxon>
        <taxon>Pentapetalae</taxon>
        <taxon>asterids</taxon>
        <taxon>lamiids</taxon>
        <taxon>Solanales</taxon>
        <taxon>Convolvulaceae</taxon>
        <taxon>Cuscuteae</taxon>
        <taxon>Cuscuta</taxon>
        <taxon>Cuscuta subgen. Cuscuta</taxon>
    </lineage>
</organism>
<evidence type="ECO:0000256" key="9">
    <source>
        <dbReference type="ARBA" id="ARBA00047899"/>
    </source>
</evidence>